<proteinExistence type="predicted"/>
<dbReference type="InterPro" id="IPR029062">
    <property type="entry name" value="Class_I_gatase-like"/>
</dbReference>
<name>A0A150WD02_BDEBC</name>
<sequence>MLDLLIIQHEDDTPPGSTLEWAKQRGLSTYVWRVDQTPPPFPPAQFKALVICGGTMDTFEEDKHPWLKTEKSFLKECIAAKKPIFGLCLGSQLLAEVLGGRSYPYHKWEIGFVPVQLLDENPQKTLHVFHWHQCTFDLPPGAELLATNDFCPNQAFTFGNNIMATQFHPEATEKWVEECSDSVEDGRSFTGIVQNKKEMLESISLRKPMQDWFFQKLDSWFETT</sequence>
<keyword evidence="3" id="KW-1185">Reference proteome</keyword>
<dbReference type="PANTHER" id="PTHR42695:SF5">
    <property type="entry name" value="GLUTAMINE AMIDOTRANSFERASE YLR126C-RELATED"/>
    <property type="match status" value="1"/>
</dbReference>
<dbReference type="EMBL" id="LUKE01000008">
    <property type="protein sequence ID" value="KYG60954.1"/>
    <property type="molecule type" value="Genomic_DNA"/>
</dbReference>
<dbReference type="PROSITE" id="PS51273">
    <property type="entry name" value="GATASE_TYPE_1"/>
    <property type="match status" value="1"/>
</dbReference>
<keyword evidence="2" id="KW-0315">Glutamine amidotransferase</keyword>
<protein>
    <submittedName>
        <fullName evidence="2">Glutamine amidotransferase</fullName>
    </submittedName>
</protein>
<keyword evidence="2" id="KW-0808">Transferase</keyword>
<dbReference type="SUPFAM" id="SSF52317">
    <property type="entry name" value="Class I glutamine amidotransferase-like"/>
    <property type="match status" value="1"/>
</dbReference>
<accession>A0A150WD02</accession>
<dbReference type="OrthoDB" id="9813383at2"/>
<dbReference type="Pfam" id="PF00117">
    <property type="entry name" value="GATase"/>
    <property type="match status" value="1"/>
</dbReference>
<dbReference type="GO" id="GO:0005829">
    <property type="term" value="C:cytosol"/>
    <property type="evidence" value="ECO:0007669"/>
    <property type="project" value="TreeGrafter"/>
</dbReference>
<dbReference type="PANTHER" id="PTHR42695">
    <property type="entry name" value="GLUTAMINE AMIDOTRANSFERASE YLR126C-RELATED"/>
    <property type="match status" value="1"/>
</dbReference>
<gene>
    <name evidence="2" type="ORF">AZI86_18730</name>
</gene>
<dbReference type="Proteomes" id="UP000075320">
    <property type="component" value="Unassembled WGS sequence"/>
</dbReference>
<reference evidence="2 3" key="1">
    <citation type="submission" date="2016-03" db="EMBL/GenBank/DDBJ databases">
        <authorList>
            <person name="Ploux O."/>
        </authorList>
    </citation>
    <scope>NUCLEOTIDE SEQUENCE [LARGE SCALE GENOMIC DNA]</scope>
    <source>
        <strain evidence="2 3">R0</strain>
    </source>
</reference>
<evidence type="ECO:0000259" key="1">
    <source>
        <dbReference type="Pfam" id="PF00117"/>
    </source>
</evidence>
<dbReference type="Gene3D" id="3.40.50.880">
    <property type="match status" value="1"/>
</dbReference>
<comment type="caution">
    <text evidence="2">The sequence shown here is derived from an EMBL/GenBank/DDBJ whole genome shotgun (WGS) entry which is preliminary data.</text>
</comment>
<feature type="domain" description="Glutamine amidotransferase" evidence="1">
    <location>
        <begin position="24"/>
        <end position="173"/>
    </location>
</feature>
<dbReference type="RefSeq" id="WP_061836833.1">
    <property type="nucleotide sequence ID" value="NZ_LUKE01000008.1"/>
</dbReference>
<dbReference type="GO" id="GO:0016740">
    <property type="term" value="F:transferase activity"/>
    <property type="evidence" value="ECO:0007669"/>
    <property type="project" value="UniProtKB-KW"/>
</dbReference>
<organism evidence="2 3">
    <name type="scientific">Bdellovibrio bacteriovorus</name>
    <dbReference type="NCBI Taxonomy" id="959"/>
    <lineage>
        <taxon>Bacteria</taxon>
        <taxon>Pseudomonadati</taxon>
        <taxon>Bdellovibrionota</taxon>
        <taxon>Bdellovibrionia</taxon>
        <taxon>Bdellovibrionales</taxon>
        <taxon>Pseudobdellovibrionaceae</taxon>
        <taxon>Bdellovibrio</taxon>
    </lineage>
</organism>
<dbReference type="CDD" id="cd01741">
    <property type="entry name" value="GATase1_1"/>
    <property type="match status" value="1"/>
</dbReference>
<evidence type="ECO:0000313" key="2">
    <source>
        <dbReference type="EMBL" id="KYG60954.1"/>
    </source>
</evidence>
<evidence type="ECO:0000313" key="3">
    <source>
        <dbReference type="Proteomes" id="UP000075320"/>
    </source>
</evidence>
<dbReference type="InterPro" id="IPR044992">
    <property type="entry name" value="ChyE-like"/>
</dbReference>
<dbReference type="AlphaFoldDB" id="A0A150WD02"/>
<dbReference type="InterPro" id="IPR017926">
    <property type="entry name" value="GATASE"/>
</dbReference>